<dbReference type="EMBL" id="JASPKZ010008377">
    <property type="protein sequence ID" value="KAJ9579776.1"/>
    <property type="molecule type" value="Genomic_DNA"/>
</dbReference>
<evidence type="ECO:0000313" key="2">
    <source>
        <dbReference type="EMBL" id="KAJ9579776.1"/>
    </source>
</evidence>
<keyword evidence="1" id="KW-0472">Membrane</keyword>
<comment type="caution">
    <text evidence="2">The sequence shown here is derived from an EMBL/GenBank/DDBJ whole genome shotgun (WGS) entry which is preliminary data.</text>
</comment>
<gene>
    <name evidence="2" type="ORF">L9F63_004561</name>
</gene>
<reference evidence="2" key="2">
    <citation type="submission" date="2023-05" db="EMBL/GenBank/DDBJ databases">
        <authorList>
            <person name="Fouks B."/>
        </authorList>
    </citation>
    <scope>NUCLEOTIDE SEQUENCE</scope>
    <source>
        <strain evidence="2">Stay&amp;Tobe</strain>
        <tissue evidence="2">Testes</tissue>
    </source>
</reference>
<feature type="transmembrane region" description="Helical" evidence="1">
    <location>
        <begin position="61"/>
        <end position="81"/>
    </location>
</feature>
<keyword evidence="3" id="KW-1185">Reference proteome</keyword>
<protein>
    <submittedName>
        <fullName evidence="2">Uncharacterized protein</fullName>
    </submittedName>
</protein>
<keyword evidence="1" id="KW-0812">Transmembrane</keyword>
<feature type="non-terminal residue" evidence="2">
    <location>
        <position position="130"/>
    </location>
</feature>
<feature type="transmembrane region" description="Helical" evidence="1">
    <location>
        <begin position="93"/>
        <end position="114"/>
    </location>
</feature>
<evidence type="ECO:0000313" key="3">
    <source>
        <dbReference type="Proteomes" id="UP001233999"/>
    </source>
</evidence>
<sequence length="130" mass="15139">NITCRKVLLVILDDMSIVLTATNFENVTMSSCGIINYYPRIMHLRIYLANHMCSKYMYKHFPTLFSLSYFLLVFYVFLMSYGVLGSRNIADNLAIYFFLVRSWGSLLAVPSRWIEICSFFIMSDSSFFGK</sequence>
<reference evidence="2" key="1">
    <citation type="journal article" date="2023" name="IScience">
        <title>Live-bearing cockroach genome reveals convergent evolutionary mechanisms linked to viviparity in insects and beyond.</title>
        <authorList>
            <person name="Fouks B."/>
            <person name="Harrison M.C."/>
            <person name="Mikhailova A.A."/>
            <person name="Marchal E."/>
            <person name="English S."/>
            <person name="Carruthers M."/>
            <person name="Jennings E.C."/>
            <person name="Chiamaka E.L."/>
            <person name="Frigard R.A."/>
            <person name="Pippel M."/>
            <person name="Attardo G.M."/>
            <person name="Benoit J.B."/>
            <person name="Bornberg-Bauer E."/>
            <person name="Tobe S.S."/>
        </authorList>
    </citation>
    <scope>NUCLEOTIDE SEQUENCE</scope>
    <source>
        <strain evidence="2">Stay&amp;Tobe</strain>
    </source>
</reference>
<feature type="non-terminal residue" evidence="2">
    <location>
        <position position="1"/>
    </location>
</feature>
<dbReference type="Proteomes" id="UP001233999">
    <property type="component" value="Unassembled WGS sequence"/>
</dbReference>
<evidence type="ECO:0000256" key="1">
    <source>
        <dbReference type="SAM" id="Phobius"/>
    </source>
</evidence>
<dbReference type="AlphaFoldDB" id="A0AAD8E7J1"/>
<name>A0AAD8E7J1_DIPPU</name>
<proteinExistence type="predicted"/>
<keyword evidence="1" id="KW-1133">Transmembrane helix</keyword>
<organism evidence="2 3">
    <name type="scientific">Diploptera punctata</name>
    <name type="common">Pacific beetle cockroach</name>
    <dbReference type="NCBI Taxonomy" id="6984"/>
    <lineage>
        <taxon>Eukaryota</taxon>
        <taxon>Metazoa</taxon>
        <taxon>Ecdysozoa</taxon>
        <taxon>Arthropoda</taxon>
        <taxon>Hexapoda</taxon>
        <taxon>Insecta</taxon>
        <taxon>Pterygota</taxon>
        <taxon>Neoptera</taxon>
        <taxon>Polyneoptera</taxon>
        <taxon>Dictyoptera</taxon>
        <taxon>Blattodea</taxon>
        <taxon>Blaberoidea</taxon>
        <taxon>Blaberidae</taxon>
        <taxon>Diplopterinae</taxon>
        <taxon>Diploptera</taxon>
    </lineage>
</organism>
<accession>A0AAD8E7J1</accession>